<evidence type="ECO:0000256" key="9">
    <source>
        <dbReference type="ARBA" id="ARBA00038276"/>
    </source>
</evidence>
<dbReference type="Pfam" id="PF01909">
    <property type="entry name" value="NTP_transf_2"/>
    <property type="match status" value="1"/>
</dbReference>
<keyword evidence="3" id="KW-0808">Transferase</keyword>
<comment type="cofactor">
    <cofactor evidence="1">
        <name>Mg(2+)</name>
        <dbReference type="ChEBI" id="CHEBI:18420"/>
    </cofactor>
</comment>
<protein>
    <submittedName>
        <fullName evidence="11">DNA polymerase subunit beta</fullName>
    </submittedName>
</protein>
<dbReference type="InterPro" id="IPR002934">
    <property type="entry name" value="Polymerase_NTP_transf_dom"/>
</dbReference>
<evidence type="ECO:0000256" key="6">
    <source>
        <dbReference type="ARBA" id="ARBA00022741"/>
    </source>
</evidence>
<dbReference type="InterPro" id="IPR043519">
    <property type="entry name" value="NT_sf"/>
</dbReference>
<dbReference type="GO" id="GO:0016779">
    <property type="term" value="F:nucleotidyltransferase activity"/>
    <property type="evidence" value="ECO:0007669"/>
    <property type="project" value="UniProtKB-KW"/>
</dbReference>
<dbReference type="PANTHER" id="PTHR33571">
    <property type="entry name" value="SSL8005 PROTEIN"/>
    <property type="match status" value="1"/>
</dbReference>
<evidence type="ECO:0000256" key="7">
    <source>
        <dbReference type="ARBA" id="ARBA00022840"/>
    </source>
</evidence>
<reference evidence="11" key="1">
    <citation type="submission" date="2019-12" db="EMBL/GenBank/DDBJ databases">
        <title>High-Quality draft genome sequences of three cyanobacteria isolated from the limestone walls of the Old Cathedral of Coimbra.</title>
        <authorList>
            <person name="Tiago I."/>
            <person name="Soares F."/>
            <person name="Portugal A."/>
        </authorList>
    </citation>
    <scope>NUCLEOTIDE SEQUENCE</scope>
    <source>
        <strain evidence="11">A</strain>
    </source>
</reference>
<dbReference type="InterPro" id="IPR052038">
    <property type="entry name" value="Type-VII_TA_antitoxin"/>
</dbReference>
<dbReference type="EMBL" id="WVIE01000017">
    <property type="protein sequence ID" value="NDJ18572.1"/>
    <property type="molecule type" value="Genomic_DNA"/>
</dbReference>
<dbReference type="GO" id="GO:0005524">
    <property type="term" value="F:ATP binding"/>
    <property type="evidence" value="ECO:0007669"/>
    <property type="project" value="UniProtKB-KW"/>
</dbReference>
<keyword evidence="5" id="KW-0479">Metal-binding</keyword>
<gene>
    <name evidence="11" type="ORF">GS601_14975</name>
</gene>
<accession>A0A8J8CNL9</accession>
<sequence length="84" mass="9355">MLTIAEKHGAFDVRVFGSVARGEATSESDIDFLIDYDLVRITPWFPAGLILDLEALLNRKVDVATIEMLKERIKARVLAEAVPL</sequence>
<dbReference type="Proteomes" id="UP000646053">
    <property type="component" value="Unassembled WGS sequence"/>
</dbReference>
<name>A0A8J8CNL9_9CYAN</name>
<evidence type="ECO:0000256" key="4">
    <source>
        <dbReference type="ARBA" id="ARBA00022695"/>
    </source>
</evidence>
<dbReference type="GO" id="GO:0046872">
    <property type="term" value="F:metal ion binding"/>
    <property type="evidence" value="ECO:0007669"/>
    <property type="project" value="UniProtKB-KW"/>
</dbReference>
<evidence type="ECO:0000313" key="12">
    <source>
        <dbReference type="Proteomes" id="UP000646053"/>
    </source>
</evidence>
<keyword evidence="12" id="KW-1185">Reference proteome</keyword>
<comment type="similarity">
    <text evidence="9">Belongs to the MntA antitoxin family.</text>
</comment>
<organism evidence="11 12">
    <name type="scientific">Myxacorys almedinensis A</name>
    <dbReference type="NCBI Taxonomy" id="2690445"/>
    <lineage>
        <taxon>Bacteria</taxon>
        <taxon>Bacillati</taxon>
        <taxon>Cyanobacteriota</taxon>
        <taxon>Cyanophyceae</taxon>
        <taxon>Leptolyngbyales</taxon>
        <taxon>Leptolyngbyaceae</taxon>
        <taxon>Myxacorys</taxon>
        <taxon>Myxacorys almedinensis</taxon>
    </lineage>
</organism>
<dbReference type="AlphaFoldDB" id="A0A8J8CNL9"/>
<keyword evidence="6" id="KW-0547">Nucleotide-binding</keyword>
<feature type="domain" description="Polymerase nucleotidyl transferase" evidence="10">
    <location>
        <begin position="6"/>
        <end position="79"/>
    </location>
</feature>
<evidence type="ECO:0000259" key="10">
    <source>
        <dbReference type="Pfam" id="PF01909"/>
    </source>
</evidence>
<dbReference type="PANTHER" id="PTHR33571:SF12">
    <property type="entry name" value="BSL3053 PROTEIN"/>
    <property type="match status" value="1"/>
</dbReference>
<evidence type="ECO:0000256" key="3">
    <source>
        <dbReference type="ARBA" id="ARBA00022679"/>
    </source>
</evidence>
<evidence type="ECO:0000256" key="8">
    <source>
        <dbReference type="ARBA" id="ARBA00022842"/>
    </source>
</evidence>
<keyword evidence="8" id="KW-0460">Magnesium</keyword>
<keyword evidence="2" id="KW-1277">Toxin-antitoxin system</keyword>
<proteinExistence type="inferred from homology"/>
<evidence type="ECO:0000256" key="5">
    <source>
        <dbReference type="ARBA" id="ARBA00022723"/>
    </source>
</evidence>
<dbReference type="SUPFAM" id="SSF81301">
    <property type="entry name" value="Nucleotidyltransferase"/>
    <property type="match status" value="1"/>
</dbReference>
<evidence type="ECO:0000313" key="11">
    <source>
        <dbReference type="EMBL" id="NDJ18572.1"/>
    </source>
</evidence>
<evidence type="ECO:0000256" key="2">
    <source>
        <dbReference type="ARBA" id="ARBA00022649"/>
    </source>
</evidence>
<dbReference type="CDD" id="cd05403">
    <property type="entry name" value="NT_KNTase_like"/>
    <property type="match status" value="1"/>
</dbReference>
<evidence type="ECO:0000256" key="1">
    <source>
        <dbReference type="ARBA" id="ARBA00001946"/>
    </source>
</evidence>
<keyword evidence="7" id="KW-0067">ATP-binding</keyword>
<keyword evidence="4" id="KW-0548">Nucleotidyltransferase</keyword>
<comment type="caution">
    <text evidence="11">The sequence shown here is derived from an EMBL/GenBank/DDBJ whole genome shotgun (WGS) entry which is preliminary data.</text>
</comment>
<dbReference type="Gene3D" id="3.30.460.10">
    <property type="entry name" value="Beta Polymerase, domain 2"/>
    <property type="match status" value="1"/>
</dbReference>